<organism evidence="2 3">
    <name type="scientific">Zasmidium cellare ATCC 36951</name>
    <dbReference type="NCBI Taxonomy" id="1080233"/>
    <lineage>
        <taxon>Eukaryota</taxon>
        <taxon>Fungi</taxon>
        <taxon>Dikarya</taxon>
        <taxon>Ascomycota</taxon>
        <taxon>Pezizomycotina</taxon>
        <taxon>Dothideomycetes</taxon>
        <taxon>Dothideomycetidae</taxon>
        <taxon>Mycosphaerellales</taxon>
        <taxon>Mycosphaerellaceae</taxon>
        <taxon>Zasmidium</taxon>
    </lineage>
</organism>
<dbReference type="PANTHER" id="PTHR36978">
    <property type="entry name" value="P-LOOP CONTAINING NUCLEOTIDE TRIPHOSPHATE HYDROLASE"/>
    <property type="match status" value="1"/>
</dbReference>
<evidence type="ECO:0000313" key="2">
    <source>
        <dbReference type="EMBL" id="KAF2169942.1"/>
    </source>
</evidence>
<dbReference type="EMBL" id="ML993586">
    <property type="protein sequence ID" value="KAF2169942.1"/>
    <property type="molecule type" value="Genomic_DNA"/>
</dbReference>
<sequence>MAEEHDSNEKPQGSNQLSVSTTTLYGSWNGIDRRKCHRVVPLRILAFGPSRSGTSSLRIALDQLGFGHVYHYTSLLTINPRDAEMWNEAWDTHHNHVPGTKFERQDWDQLLGHCGAVTDVPSCLFIRQLLEAYPDAQVILTVRDNPEQWWRSMQRTVIPLWERFYFEPPRSWSSYFYRKLFFLGWPTSSRTRIDQRMANGAEMYQSLRADHIHGTRTALDWLRRHEEEVKSLVPPSRLLVFNVKEGWEPLCRFLDVPIPAEEVQFPIANSESEWDRTVGPFYIVADVVVYGKAAALAVGLAFLASWCRKIM</sequence>
<keyword evidence="1" id="KW-1133">Transmembrane helix</keyword>
<evidence type="ECO:0000256" key="1">
    <source>
        <dbReference type="SAM" id="Phobius"/>
    </source>
</evidence>
<dbReference type="InterPro" id="IPR027417">
    <property type="entry name" value="P-loop_NTPase"/>
</dbReference>
<proteinExistence type="predicted"/>
<reference evidence="2" key="1">
    <citation type="journal article" date="2020" name="Stud. Mycol.">
        <title>101 Dothideomycetes genomes: a test case for predicting lifestyles and emergence of pathogens.</title>
        <authorList>
            <person name="Haridas S."/>
            <person name="Albert R."/>
            <person name="Binder M."/>
            <person name="Bloem J."/>
            <person name="Labutti K."/>
            <person name="Salamov A."/>
            <person name="Andreopoulos B."/>
            <person name="Baker S."/>
            <person name="Barry K."/>
            <person name="Bills G."/>
            <person name="Bluhm B."/>
            <person name="Cannon C."/>
            <person name="Castanera R."/>
            <person name="Culley D."/>
            <person name="Daum C."/>
            <person name="Ezra D."/>
            <person name="Gonzalez J."/>
            <person name="Henrissat B."/>
            <person name="Kuo A."/>
            <person name="Liang C."/>
            <person name="Lipzen A."/>
            <person name="Lutzoni F."/>
            <person name="Magnuson J."/>
            <person name="Mondo S."/>
            <person name="Nolan M."/>
            <person name="Ohm R."/>
            <person name="Pangilinan J."/>
            <person name="Park H.-J."/>
            <person name="Ramirez L."/>
            <person name="Alfaro M."/>
            <person name="Sun H."/>
            <person name="Tritt A."/>
            <person name="Yoshinaga Y."/>
            <person name="Zwiers L.-H."/>
            <person name="Turgeon B."/>
            <person name="Goodwin S."/>
            <person name="Spatafora J."/>
            <person name="Crous P."/>
            <person name="Grigoriev I."/>
        </authorList>
    </citation>
    <scope>NUCLEOTIDE SEQUENCE</scope>
    <source>
        <strain evidence="2">ATCC 36951</strain>
    </source>
</reference>
<dbReference type="PANTHER" id="PTHR36978:SF4">
    <property type="entry name" value="P-LOOP CONTAINING NUCLEOSIDE TRIPHOSPHATE HYDROLASE PROTEIN"/>
    <property type="match status" value="1"/>
</dbReference>
<protein>
    <recommendedName>
        <fullName evidence="4">NAD dependent epimerase/dehydratase</fullName>
    </recommendedName>
</protein>
<name>A0A6A6CVU9_ZASCE</name>
<dbReference type="AlphaFoldDB" id="A0A6A6CVU9"/>
<evidence type="ECO:0000313" key="3">
    <source>
        <dbReference type="Proteomes" id="UP000799537"/>
    </source>
</evidence>
<dbReference type="OrthoDB" id="408152at2759"/>
<dbReference type="SUPFAM" id="SSF52540">
    <property type="entry name" value="P-loop containing nucleoside triphosphate hydrolases"/>
    <property type="match status" value="1"/>
</dbReference>
<dbReference type="Pfam" id="PF17784">
    <property type="entry name" value="Sulfotransfer_4"/>
    <property type="match status" value="1"/>
</dbReference>
<dbReference type="InterPro" id="IPR040632">
    <property type="entry name" value="Sulfotransfer_4"/>
</dbReference>
<accession>A0A6A6CVU9</accession>
<evidence type="ECO:0008006" key="4">
    <source>
        <dbReference type="Google" id="ProtNLM"/>
    </source>
</evidence>
<dbReference type="GeneID" id="54565160"/>
<keyword evidence="1" id="KW-0472">Membrane</keyword>
<keyword evidence="3" id="KW-1185">Reference proteome</keyword>
<dbReference type="Proteomes" id="UP000799537">
    <property type="component" value="Unassembled WGS sequence"/>
</dbReference>
<dbReference type="RefSeq" id="XP_033670831.1">
    <property type="nucleotide sequence ID" value="XM_033811888.1"/>
</dbReference>
<feature type="transmembrane region" description="Helical" evidence="1">
    <location>
        <begin position="287"/>
        <end position="307"/>
    </location>
</feature>
<gene>
    <name evidence="2" type="ORF">M409DRAFT_51729</name>
</gene>
<dbReference type="Gene3D" id="3.40.50.300">
    <property type="entry name" value="P-loop containing nucleotide triphosphate hydrolases"/>
    <property type="match status" value="1"/>
</dbReference>
<keyword evidence="1" id="KW-0812">Transmembrane</keyword>